<name>A0AA36C835_9BILA</name>
<feature type="signal peptide" evidence="2">
    <location>
        <begin position="1"/>
        <end position="15"/>
    </location>
</feature>
<evidence type="ECO:0000313" key="4">
    <source>
        <dbReference type="Proteomes" id="UP001177023"/>
    </source>
</evidence>
<feature type="region of interest" description="Disordered" evidence="1">
    <location>
        <begin position="16"/>
        <end position="51"/>
    </location>
</feature>
<dbReference type="EMBL" id="CATQJA010000663">
    <property type="protein sequence ID" value="CAJ0562746.1"/>
    <property type="molecule type" value="Genomic_DNA"/>
</dbReference>
<feature type="non-terminal residue" evidence="3">
    <location>
        <position position="1"/>
    </location>
</feature>
<sequence>MRVLILSMLLATSLAVGGHRRPSPSPRPFHSTTMHPTTSASPSSSSTPPFDNPNPSPAISFYCALCIKYSSMILLKGREFAHSYLLNDLCPRAGLFKKSCLRALEHLRKVSDQLKSEFDPLETSSSKFCQSVGYCFVPDIFEDCPYYRTGLPTYKIGLFRPSKSHDEL</sequence>
<feature type="chain" id="PRO_5041351616" description="Saposin B-type domain-containing protein" evidence="2">
    <location>
        <begin position="16"/>
        <end position="168"/>
    </location>
</feature>
<comment type="caution">
    <text evidence="3">The sequence shown here is derived from an EMBL/GenBank/DDBJ whole genome shotgun (WGS) entry which is preliminary data.</text>
</comment>
<evidence type="ECO:0000313" key="3">
    <source>
        <dbReference type="EMBL" id="CAJ0562746.1"/>
    </source>
</evidence>
<reference evidence="3" key="1">
    <citation type="submission" date="2023-06" db="EMBL/GenBank/DDBJ databases">
        <authorList>
            <person name="Delattre M."/>
        </authorList>
    </citation>
    <scope>NUCLEOTIDE SEQUENCE</scope>
    <source>
        <strain evidence="3">AF72</strain>
    </source>
</reference>
<evidence type="ECO:0008006" key="5">
    <source>
        <dbReference type="Google" id="ProtNLM"/>
    </source>
</evidence>
<proteinExistence type="predicted"/>
<organism evidence="3 4">
    <name type="scientific">Mesorhabditis spiculigera</name>
    <dbReference type="NCBI Taxonomy" id="96644"/>
    <lineage>
        <taxon>Eukaryota</taxon>
        <taxon>Metazoa</taxon>
        <taxon>Ecdysozoa</taxon>
        <taxon>Nematoda</taxon>
        <taxon>Chromadorea</taxon>
        <taxon>Rhabditida</taxon>
        <taxon>Rhabditina</taxon>
        <taxon>Rhabditomorpha</taxon>
        <taxon>Rhabditoidea</taxon>
        <taxon>Rhabditidae</taxon>
        <taxon>Mesorhabditinae</taxon>
        <taxon>Mesorhabditis</taxon>
    </lineage>
</organism>
<dbReference type="Proteomes" id="UP001177023">
    <property type="component" value="Unassembled WGS sequence"/>
</dbReference>
<keyword evidence="4" id="KW-1185">Reference proteome</keyword>
<gene>
    <name evidence="3" type="ORF">MSPICULIGERA_LOCUS2214</name>
</gene>
<feature type="compositionally biased region" description="Low complexity" evidence="1">
    <location>
        <begin position="31"/>
        <end position="49"/>
    </location>
</feature>
<accession>A0AA36C835</accession>
<protein>
    <recommendedName>
        <fullName evidence="5">Saposin B-type domain-containing protein</fullName>
    </recommendedName>
</protein>
<dbReference type="AlphaFoldDB" id="A0AA36C835"/>
<keyword evidence="2" id="KW-0732">Signal</keyword>
<evidence type="ECO:0000256" key="2">
    <source>
        <dbReference type="SAM" id="SignalP"/>
    </source>
</evidence>
<evidence type="ECO:0000256" key="1">
    <source>
        <dbReference type="SAM" id="MobiDB-lite"/>
    </source>
</evidence>